<dbReference type="InterPro" id="IPR018336">
    <property type="entry name" value="RNase_PH_CS"/>
</dbReference>
<name>A0A7U8C478_NEPCE</name>
<dbReference type="EC" id="2.7.7.56" evidence="6"/>
<evidence type="ECO:0000259" key="8">
    <source>
        <dbReference type="Pfam" id="PF01138"/>
    </source>
</evidence>
<dbReference type="AlphaFoldDB" id="A0A7U8C478"/>
<dbReference type="GO" id="GO:0000049">
    <property type="term" value="F:tRNA binding"/>
    <property type="evidence" value="ECO:0007669"/>
    <property type="project" value="UniProtKB-UniRule"/>
</dbReference>
<dbReference type="HAMAP" id="MF_00564">
    <property type="entry name" value="RNase_PH"/>
    <property type="match status" value="1"/>
</dbReference>
<comment type="similarity">
    <text evidence="1 6">Belongs to the RNase PH family.</text>
</comment>
<accession>A0A7U8C478</accession>
<gene>
    <name evidence="6" type="primary">rph</name>
    <name evidence="10" type="ORF">MED92_05089</name>
</gene>
<evidence type="ECO:0000259" key="9">
    <source>
        <dbReference type="Pfam" id="PF03725"/>
    </source>
</evidence>
<evidence type="ECO:0000256" key="5">
    <source>
        <dbReference type="ARBA" id="ARBA00022884"/>
    </source>
</evidence>
<dbReference type="InterPro" id="IPR050080">
    <property type="entry name" value="RNase_PH"/>
</dbReference>
<evidence type="ECO:0000313" key="11">
    <source>
        <dbReference type="Proteomes" id="UP000002171"/>
    </source>
</evidence>
<dbReference type="SUPFAM" id="SSF55666">
    <property type="entry name" value="Ribonuclease PH domain 2-like"/>
    <property type="match status" value="1"/>
</dbReference>
<dbReference type="PANTHER" id="PTHR11953:SF0">
    <property type="entry name" value="EXOSOME COMPLEX COMPONENT RRP41"/>
    <property type="match status" value="1"/>
</dbReference>
<dbReference type="Proteomes" id="UP000002171">
    <property type="component" value="Unassembled WGS sequence"/>
</dbReference>
<keyword evidence="11" id="KW-1185">Reference proteome</keyword>
<dbReference type="GO" id="GO:0009022">
    <property type="term" value="F:tRNA nucleotidyltransferase activity"/>
    <property type="evidence" value="ECO:0007669"/>
    <property type="project" value="UniProtKB-UniRule"/>
</dbReference>
<dbReference type="Gene3D" id="3.30.230.70">
    <property type="entry name" value="GHMP Kinase, N-terminal domain"/>
    <property type="match status" value="1"/>
</dbReference>
<dbReference type="NCBIfam" id="TIGR01966">
    <property type="entry name" value="RNasePH"/>
    <property type="match status" value="1"/>
</dbReference>
<dbReference type="GO" id="GO:0008033">
    <property type="term" value="P:tRNA processing"/>
    <property type="evidence" value="ECO:0007669"/>
    <property type="project" value="UniProtKB-UniRule"/>
</dbReference>
<dbReference type="InterPro" id="IPR036345">
    <property type="entry name" value="ExoRNase_PH_dom2_sf"/>
</dbReference>
<feature type="domain" description="Exoribonuclease phosphorolytic" evidence="9">
    <location>
        <begin position="177"/>
        <end position="242"/>
    </location>
</feature>
<dbReference type="Pfam" id="PF01138">
    <property type="entry name" value="RNase_PH"/>
    <property type="match status" value="1"/>
</dbReference>
<keyword evidence="4 6" id="KW-0819">tRNA processing</keyword>
<evidence type="ECO:0000256" key="3">
    <source>
        <dbReference type="ARBA" id="ARBA00022555"/>
    </source>
</evidence>
<dbReference type="InterPro" id="IPR020568">
    <property type="entry name" value="Ribosomal_Su5_D2-typ_SF"/>
</dbReference>
<keyword evidence="2 6" id="KW-0698">rRNA processing</keyword>
<organism evidence="10 11">
    <name type="scientific">Neptuniibacter caesariensis</name>
    <dbReference type="NCBI Taxonomy" id="207954"/>
    <lineage>
        <taxon>Bacteria</taxon>
        <taxon>Pseudomonadati</taxon>
        <taxon>Pseudomonadota</taxon>
        <taxon>Gammaproteobacteria</taxon>
        <taxon>Oceanospirillales</taxon>
        <taxon>Oceanospirillaceae</taxon>
        <taxon>Neptuniibacter</taxon>
    </lineage>
</organism>
<dbReference type="RefSeq" id="WP_007021484.1">
    <property type="nucleotide sequence ID" value="NZ_CH724126.1"/>
</dbReference>
<feature type="domain" description="Exoribonuclease phosphorolytic" evidence="8">
    <location>
        <begin position="26"/>
        <end position="156"/>
    </location>
</feature>
<evidence type="ECO:0000313" key="10">
    <source>
        <dbReference type="EMBL" id="EAR61202.1"/>
    </source>
</evidence>
<dbReference type="InterPro" id="IPR002381">
    <property type="entry name" value="RNase_PH_bac-type"/>
</dbReference>
<evidence type="ECO:0000256" key="1">
    <source>
        <dbReference type="ARBA" id="ARBA00006678"/>
    </source>
</evidence>
<dbReference type="GO" id="GO:0000175">
    <property type="term" value="F:3'-5'-RNA exonuclease activity"/>
    <property type="evidence" value="ECO:0007669"/>
    <property type="project" value="UniProtKB-UniRule"/>
</dbReference>
<feature type="binding site" evidence="6">
    <location>
        <position position="102"/>
    </location>
    <ligand>
        <name>phosphate</name>
        <dbReference type="ChEBI" id="CHEBI:43474"/>
        <note>substrate</note>
    </ligand>
</feature>
<keyword evidence="3 6" id="KW-0820">tRNA-binding</keyword>
<dbReference type="PANTHER" id="PTHR11953">
    <property type="entry name" value="EXOSOME COMPLEX COMPONENT"/>
    <property type="match status" value="1"/>
</dbReference>
<feature type="region of interest" description="Disordered" evidence="7">
    <location>
        <begin position="1"/>
        <end position="24"/>
    </location>
</feature>
<comment type="catalytic activity">
    <reaction evidence="6">
        <text>tRNA(n+1) + phosphate = tRNA(n) + a ribonucleoside 5'-diphosphate</text>
        <dbReference type="Rhea" id="RHEA:10628"/>
        <dbReference type="Rhea" id="RHEA-COMP:17343"/>
        <dbReference type="Rhea" id="RHEA-COMP:17344"/>
        <dbReference type="ChEBI" id="CHEBI:43474"/>
        <dbReference type="ChEBI" id="CHEBI:57930"/>
        <dbReference type="ChEBI" id="CHEBI:173114"/>
        <dbReference type="EC" id="2.7.7.56"/>
    </reaction>
</comment>
<dbReference type="Pfam" id="PF03725">
    <property type="entry name" value="RNase_PH_C"/>
    <property type="match status" value="1"/>
</dbReference>
<keyword evidence="6" id="KW-0808">Transferase</keyword>
<dbReference type="FunFam" id="3.30.230.70:FF:000003">
    <property type="entry name" value="Ribonuclease PH"/>
    <property type="match status" value="1"/>
</dbReference>
<comment type="subunit">
    <text evidence="6">Homohexameric ring arranged as a trimer of dimers.</text>
</comment>
<dbReference type="InterPro" id="IPR015847">
    <property type="entry name" value="ExoRNase_PH_dom2"/>
</dbReference>
<dbReference type="CDD" id="cd11362">
    <property type="entry name" value="RNase_PH_bact"/>
    <property type="match status" value="1"/>
</dbReference>
<dbReference type="GO" id="GO:0016075">
    <property type="term" value="P:rRNA catabolic process"/>
    <property type="evidence" value="ECO:0007669"/>
    <property type="project" value="UniProtKB-UniRule"/>
</dbReference>
<evidence type="ECO:0000256" key="6">
    <source>
        <dbReference type="HAMAP-Rule" id="MF_00564"/>
    </source>
</evidence>
<dbReference type="OrthoDB" id="9802265at2"/>
<sequence length="256" mass="27600">MSSSISEQLQTLGIKKHRPSGRDNDQMREVKITRNFTKHAEGSVLVEFGETKVLCTATVERGVPRFLRGSGQGWVTAEYGMLPRSTTTRNAREAAKGKQGGRTVEIQRLIGRSLRAALDLNKLGENTITLDCDVLQADGGTRTASITGAFVALQDAINVLKQDKNGAMKGDPIKQAIAAVSVGIFEGEAVLDLDYAEDSKAETDMNVIMTSKGGFIEVQGTAEGAPYTQEELNAMLDLARKGISEIVELQQEALAE</sequence>
<dbReference type="SUPFAM" id="SSF54211">
    <property type="entry name" value="Ribosomal protein S5 domain 2-like"/>
    <property type="match status" value="1"/>
</dbReference>
<reference evidence="10 11" key="1">
    <citation type="submission" date="2006-02" db="EMBL/GenBank/DDBJ databases">
        <authorList>
            <person name="Pinhassi J."/>
            <person name="Pedros-Alio C."/>
            <person name="Ferriera S."/>
            <person name="Johnson J."/>
            <person name="Kravitz S."/>
            <person name="Halpern A."/>
            <person name="Remington K."/>
            <person name="Beeson K."/>
            <person name="Tran B."/>
            <person name="Rogers Y.-H."/>
            <person name="Friedman R."/>
            <person name="Venter J.C."/>
        </authorList>
    </citation>
    <scope>NUCLEOTIDE SEQUENCE [LARGE SCALE GENOMIC DNA]</scope>
    <source>
        <strain evidence="10 11">MED92</strain>
    </source>
</reference>
<comment type="caution">
    <text evidence="10">The sequence shown here is derived from an EMBL/GenBank/DDBJ whole genome shotgun (WGS) entry which is preliminary data.</text>
</comment>
<keyword evidence="5" id="KW-0694">RNA-binding</keyword>
<evidence type="ECO:0000256" key="7">
    <source>
        <dbReference type="SAM" id="MobiDB-lite"/>
    </source>
</evidence>
<comment type="function">
    <text evidence="6">Phosphorolytic 3'-5' exoribonuclease that plays an important role in tRNA 3'-end maturation. Removes nucleotide residues following the 3'-CCA terminus of tRNAs; can also add nucleotides to the ends of RNA molecules by using nucleoside diphosphates as substrates, but this may not be physiologically important. Probably plays a role in initiation of 16S rRNA degradation (leading to ribosome degradation) during starvation.</text>
</comment>
<proteinExistence type="inferred from homology"/>
<dbReference type="EMBL" id="AAOW01000010">
    <property type="protein sequence ID" value="EAR61202.1"/>
    <property type="molecule type" value="Genomic_DNA"/>
</dbReference>
<dbReference type="InterPro" id="IPR001247">
    <property type="entry name" value="ExoRNase_PH_dom1"/>
</dbReference>
<keyword evidence="6" id="KW-0548">Nucleotidyltransferase</keyword>
<dbReference type="PROSITE" id="PS01277">
    <property type="entry name" value="RIBONUCLEASE_PH"/>
    <property type="match status" value="1"/>
</dbReference>
<feature type="compositionally biased region" description="Polar residues" evidence="7">
    <location>
        <begin position="1"/>
        <end position="11"/>
    </location>
</feature>
<dbReference type="InterPro" id="IPR027408">
    <property type="entry name" value="PNPase/RNase_PH_dom_sf"/>
</dbReference>
<protein>
    <recommendedName>
        <fullName evidence="6">Ribonuclease PH</fullName>
        <shortName evidence="6">RNase PH</shortName>
        <ecNumber evidence="6">2.7.7.56</ecNumber>
    </recommendedName>
    <alternativeName>
        <fullName evidence="6">tRNA nucleotidyltransferase</fullName>
    </alternativeName>
</protein>
<evidence type="ECO:0000256" key="4">
    <source>
        <dbReference type="ARBA" id="ARBA00022694"/>
    </source>
</evidence>
<evidence type="ECO:0000256" key="2">
    <source>
        <dbReference type="ARBA" id="ARBA00022552"/>
    </source>
</evidence>
<dbReference type="GO" id="GO:0031125">
    <property type="term" value="P:rRNA 3'-end processing"/>
    <property type="evidence" value="ECO:0007669"/>
    <property type="project" value="UniProtKB-ARBA"/>
</dbReference>
<feature type="binding site" evidence="6">
    <location>
        <begin position="140"/>
        <end position="142"/>
    </location>
    <ligand>
        <name>phosphate</name>
        <dbReference type="ChEBI" id="CHEBI:43474"/>
        <note>substrate</note>
    </ligand>
</feature>